<keyword evidence="2" id="KW-1185">Reference proteome</keyword>
<evidence type="ECO:0000313" key="2">
    <source>
        <dbReference type="Proteomes" id="UP000198640"/>
    </source>
</evidence>
<gene>
    <name evidence="1" type="ORF">SAMN05421881_10061</name>
</gene>
<dbReference type="EMBL" id="FNOY01000006">
    <property type="protein sequence ID" value="SDX69096.1"/>
    <property type="molecule type" value="Genomic_DNA"/>
</dbReference>
<evidence type="ECO:0000313" key="1">
    <source>
        <dbReference type="EMBL" id="SDX69096.1"/>
    </source>
</evidence>
<dbReference type="RefSeq" id="WP_218132760.1">
    <property type="nucleotide sequence ID" value="NZ_FNOY01000006.1"/>
</dbReference>
<protein>
    <submittedName>
        <fullName evidence="1">Uncharacterized protein</fullName>
    </submittedName>
</protein>
<sequence length="73" mass="8002">MQQNDAFDNTSVADFGKCCLETPNFAQQSPLIACNQAIILVFGERVRPFVDTSNRAHLPGVLASHPAAIKYPR</sequence>
<feature type="non-terminal residue" evidence="1">
    <location>
        <position position="73"/>
    </location>
</feature>
<proteinExistence type="predicted"/>
<reference evidence="1 2" key="1">
    <citation type="submission" date="2016-10" db="EMBL/GenBank/DDBJ databases">
        <authorList>
            <person name="de Groot N.N."/>
        </authorList>
    </citation>
    <scope>NUCLEOTIDE SEQUENCE [LARGE SCALE GENOMIC DNA]</scope>
    <source>
        <strain evidence="1 2">Nm1</strain>
    </source>
</reference>
<dbReference type="Proteomes" id="UP000198640">
    <property type="component" value="Unassembled WGS sequence"/>
</dbReference>
<dbReference type="STRING" id="44576.SAMN05421881_10061"/>
<name>A0A1H3DRS5_9PROT</name>
<organism evidence="1 2">
    <name type="scientific">Nitrosomonas halophila</name>
    <dbReference type="NCBI Taxonomy" id="44576"/>
    <lineage>
        <taxon>Bacteria</taxon>
        <taxon>Pseudomonadati</taxon>
        <taxon>Pseudomonadota</taxon>
        <taxon>Betaproteobacteria</taxon>
        <taxon>Nitrosomonadales</taxon>
        <taxon>Nitrosomonadaceae</taxon>
        <taxon>Nitrosomonas</taxon>
    </lineage>
</organism>
<dbReference type="AlphaFoldDB" id="A0A1H3DRS5"/>
<accession>A0A1H3DRS5</accession>